<dbReference type="AlphaFoldDB" id="A0A1W1W1F0"/>
<keyword evidence="2" id="KW-1185">Reference proteome</keyword>
<dbReference type="Proteomes" id="UP000192266">
    <property type="component" value="Unassembled WGS sequence"/>
</dbReference>
<accession>A0A1W1W1F0</accession>
<organism evidence="1 2">
    <name type="scientific">Hymenobacter roseosalivarius DSM 11622</name>
    <dbReference type="NCBI Taxonomy" id="645990"/>
    <lineage>
        <taxon>Bacteria</taxon>
        <taxon>Pseudomonadati</taxon>
        <taxon>Bacteroidota</taxon>
        <taxon>Cytophagia</taxon>
        <taxon>Cytophagales</taxon>
        <taxon>Hymenobacteraceae</taxon>
        <taxon>Hymenobacter</taxon>
    </lineage>
</organism>
<proteinExistence type="predicted"/>
<protein>
    <submittedName>
        <fullName evidence="1">Uncharacterized protein</fullName>
    </submittedName>
</protein>
<evidence type="ECO:0000313" key="2">
    <source>
        <dbReference type="Proteomes" id="UP000192266"/>
    </source>
</evidence>
<sequence>MEALGIEGVEIGKRVILAHGSMVKGPARIGLEGTTIPSYPDSDHEVFLSFGSEVDGAILEKIPASPPSRG</sequence>
<dbReference type="RefSeq" id="WP_084447257.1">
    <property type="nucleotide sequence ID" value="NZ_FWWW01000091.1"/>
</dbReference>
<reference evidence="1 2" key="1">
    <citation type="submission" date="2017-04" db="EMBL/GenBank/DDBJ databases">
        <authorList>
            <person name="Afonso C.L."/>
            <person name="Miller P.J."/>
            <person name="Scott M.A."/>
            <person name="Spackman E."/>
            <person name="Goraichik I."/>
            <person name="Dimitrov K.M."/>
            <person name="Suarez D.L."/>
            <person name="Swayne D.E."/>
        </authorList>
    </citation>
    <scope>NUCLEOTIDE SEQUENCE [LARGE SCALE GENOMIC DNA]</scope>
    <source>
        <strain evidence="1 2">DSM 11622</strain>
    </source>
</reference>
<dbReference type="EMBL" id="FWWW01000091">
    <property type="protein sequence ID" value="SMB99428.1"/>
    <property type="molecule type" value="Genomic_DNA"/>
</dbReference>
<name>A0A1W1W1F0_9BACT</name>
<dbReference type="STRING" id="645990.SAMN00120144_0191"/>
<evidence type="ECO:0000313" key="1">
    <source>
        <dbReference type="EMBL" id="SMB99428.1"/>
    </source>
</evidence>
<gene>
    <name evidence="1" type="ORF">SAMN00120144_0191</name>
</gene>